<name>A0AAE1KWD0_PETCI</name>
<feature type="region of interest" description="Disordered" evidence="1">
    <location>
        <begin position="47"/>
        <end position="104"/>
    </location>
</feature>
<keyword evidence="3" id="KW-1185">Reference proteome</keyword>
<evidence type="ECO:0000256" key="1">
    <source>
        <dbReference type="SAM" id="MobiDB-lite"/>
    </source>
</evidence>
<dbReference type="EMBL" id="JAWQEG010000699">
    <property type="protein sequence ID" value="KAK3886403.1"/>
    <property type="molecule type" value="Genomic_DNA"/>
</dbReference>
<feature type="compositionally biased region" description="Polar residues" evidence="1">
    <location>
        <begin position="64"/>
        <end position="73"/>
    </location>
</feature>
<dbReference type="AlphaFoldDB" id="A0AAE1KWD0"/>
<accession>A0AAE1KWD0</accession>
<organism evidence="2 3">
    <name type="scientific">Petrolisthes cinctipes</name>
    <name type="common">Flat porcelain crab</name>
    <dbReference type="NCBI Taxonomy" id="88211"/>
    <lineage>
        <taxon>Eukaryota</taxon>
        <taxon>Metazoa</taxon>
        <taxon>Ecdysozoa</taxon>
        <taxon>Arthropoda</taxon>
        <taxon>Crustacea</taxon>
        <taxon>Multicrustacea</taxon>
        <taxon>Malacostraca</taxon>
        <taxon>Eumalacostraca</taxon>
        <taxon>Eucarida</taxon>
        <taxon>Decapoda</taxon>
        <taxon>Pleocyemata</taxon>
        <taxon>Anomura</taxon>
        <taxon>Galatheoidea</taxon>
        <taxon>Porcellanidae</taxon>
        <taxon>Petrolisthes</taxon>
    </lineage>
</organism>
<feature type="compositionally biased region" description="Low complexity" evidence="1">
    <location>
        <begin position="74"/>
        <end position="97"/>
    </location>
</feature>
<proteinExistence type="predicted"/>
<evidence type="ECO:0000313" key="3">
    <source>
        <dbReference type="Proteomes" id="UP001286313"/>
    </source>
</evidence>
<dbReference type="Proteomes" id="UP001286313">
    <property type="component" value="Unassembled WGS sequence"/>
</dbReference>
<protein>
    <submittedName>
        <fullName evidence="2">Uncharacterized protein</fullName>
    </submittedName>
</protein>
<reference evidence="2" key="1">
    <citation type="submission" date="2023-10" db="EMBL/GenBank/DDBJ databases">
        <title>Genome assemblies of two species of porcelain crab, Petrolisthes cinctipes and Petrolisthes manimaculis (Anomura: Porcellanidae).</title>
        <authorList>
            <person name="Angst P."/>
        </authorList>
    </citation>
    <scope>NUCLEOTIDE SEQUENCE</scope>
    <source>
        <strain evidence="2">PB745_01</strain>
        <tissue evidence="2">Gill</tissue>
    </source>
</reference>
<evidence type="ECO:0000313" key="2">
    <source>
        <dbReference type="EMBL" id="KAK3886403.1"/>
    </source>
</evidence>
<comment type="caution">
    <text evidence="2">The sequence shown here is derived from an EMBL/GenBank/DDBJ whole genome shotgun (WGS) entry which is preliminary data.</text>
</comment>
<sequence length="104" mass="12012">MSEKGCVSTCEAVRAVLKCRPVCIQNLTVRKIRKRVGDSLTRNPLFTPAPTTYNHGIRRRYRLMSTSPTVPSPQQKQQQQQQQHQEQQQQQQQQQQQHAIETGT</sequence>
<gene>
    <name evidence="2" type="ORF">Pcinc_009436</name>
</gene>